<comment type="caution">
    <text evidence="2">The sequence shown here is derived from an EMBL/GenBank/DDBJ whole genome shotgun (WGS) entry which is preliminary data.</text>
</comment>
<evidence type="ECO:0000313" key="2">
    <source>
        <dbReference type="EMBL" id="MEW9919281.1"/>
    </source>
</evidence>
<dbReference type="PANTHER" id="PTHR12558">
    <property type="entry name" value="CELL DIVISION CYCLE 16,23,27"/>
    <property type="match status" value="1"/>
</dbReference>
<evidence type="ECO:0000256" key="1">
    <source>
        <dbReference type="PROSITE-ProRule" id="PRU00339"/>
    </source>
</evidence>
<protein>
    <submittedName>
        <fullName evidence="2">Tetratricopeptide repeat protein</fullName>
    </submittedName>
</protein>
<keyword evidence="3" id="KW-1185">Reference proteome</keyword>
<keyword evidence="1" id="KW-0802">TPR repeat</keyword>
<organism evidence="2 3">
    <name type="scientific">Sulfitobacter sediminis</name>
    <dbReference type="NCBI Taxonomy" id="3234186"/>
    <lineage>
        <taxon>Bacteria</taxon>
        <taxon>Pseudomonadati</taxon>
        <taxon>Pseudomonadota</taxon>
        <taxon>Alphaproteobacteria</taxon>
        <taxon>Rhodobacterales</taxon>
        <taxon>Roseobacteraceae</taxon>
        <taxon>Sulfitobacter</taxon>
    </lineage>
</organism>
<dbReference type="RefSeq" id="WP_367876985.1">
    <property type="nucleotide sequence ID" value="NZ_JBFNXX010000004.1"/>
</dbReference>
<dbReference type="Pfam" id="PF13432">
    <property type="entry name" value="TPR_16"/>
    <property type="match status" value="1"/>
</dbReference>
<sequence>MTRKTGDRRHFALVSAALIGLAACSPGGFSASKDPVFAPGVDLAEDAEDGIEVGHRLMAAGQYELAIKSFNRAALAQGMNGEILSGLGSANLGLGRLGQAEMLLRRAVKEEGEHPETWNNLGVVLMERGETAEAVQIFKRAYALDNGESDAIRDNLRLALAKSENSDTLEIDDESYKLVRRGSGDYLIRATP</sequence>
<reference evidence="2 3" key="1">
    <citation type="submission" date="2024-07" db="EMBL/GenBank/DDBJ databases">
        <title>Marimonas sp.nov., isolated from tidal-flat sediment.</title>
        <authorList>
            <person name="Jayan J.N."/>
            <person name="Lee S.S."/>
        </authorList>
    </citation>
    <scope>NUCLEOTIDE SEQUENCE [LARGE SCALE GENOMIC DNA]</scope>
    <source>
        <strain evidence="2 3">MJW-29</strain>
    </source>
</reference>
<dbReference type="PANTHER" id="PTHR12558:SF13">
    <property type="entry name" value="CELL DIVISION CYCLE PROTEIN 27 HOMOLOG"/>
    <property type="match status" value="1"/>
</dbReference>
<proteinExistence type="predicted"/>
<dbReference type="Gene3D" id="1.25.40.10">
    <property type="entry name" value="Tetratricopeptide repeat domain"/>
    <property type="match status" value="1"/>
</dbReference>
<dbReference type="PROSITE" id="PS50005">
    <property type="entry name" value="TPR"/>
    <property type="match status" value="1"/>
</dbReference>
<name>A0ABV3RJY5_9RHOB</name>
<dbReference type="Proteomes" id="UP001556098">
    <property type="component" value="Unassembled WGS sequence"/>
</dbReference>
<dbReference type="SUPFAM" id="SSF48452">
    <property type="entry name" value="TPR-like"/>
    <property type="match status" value="1"/>
</dbReference>
<dbReference type="SMART" id="SM00028">
    <property type="entry name" value="TPR"/>
    <property type="match status" value="3"/>
</dbReference>
<dbReference type="EMBL" id="JBFNXX010000004">
    <property type="protein sequence ID" value="MEW9919281.1"/>
    <property type="molecule type" value="Genomic_DNA"/>
</dbReference>
<feature type="repeat" description="TPR" evidence="1">
    <location>
        <begin position="115"/>
        <end position="148"/>
    </location>
</feature>
<dbReference type="InterPro" id="IPR019734">
    <property type="entry name" value="TPR_rpt"/>
</dbReference>
<evidence type="ECO:0000313" key="3">
    <source>
        <dbReference type="Proteomes" id="UP001556098"/>
    </source>
</evidence>
<accession>A0ABV3RJY5</accession>
<gene>
    <name evidence="2" type="ORF">AB2B41_06680</name>
</gene>
<dbReference type="PROSITE" id="PS51257">
    <property type="entry name" value="PROKAR_LIPOPROTEIN"/>
    <property type="match status" value="1"/>
</dbReference>
<dbReference type="InterPro" id="IPR011990">
    <property type="entry name" value="TPR-like_helical_dom_sf"/>
</dbReference>